<evidence type="ECO:0000313" key="1">
    <source>
        <dbReference type="EMBL" id="RMX55759.1"/>
    </source>
</evidence>
<proteinExistence type="predicted"/>
<reference evidence="1 2" key="1">
    <citation type="journal article" date="2018" name="Sci. Rep.">
        <title>Comparative analysis of the Pocillopora damicornis genome highlights role of immune system in coral evolution.</title>
        <authorList>
            <person name="Cunning R."/>
            <person name="Bay R.A."/>
            <person name="Gillette P."/>
            <person name="Baker A.C."/>
            <person name="Traylor-Knowles N."/>
        </authorList>
    </citation>
    <scope>NUCLEOTIDE SEQUENCE [LARGE SCALE GENOMIC DNA]</scope>
    <source>
        <strain evidence="1">RSMAS</strain>
        <tissue evidence="1">Whole animal</tissue>
    </source>
</reference>
<dbReference type="OrthoDB" id="66726at2759"/>
<sequence>MRKVLLLGFSKKASNKEVIGQFGEGLKVGALALVREGRVVTMKTGKERWRFGLSHDETFDEEVLTVFVDGSLLEENKTCDVRHADFYLKLTPEEIDVLQHVEKLM</sequence>
<comment type="caution">
    <text evidence="1">The sequence shown here is derived from an EMBL/GenBank/DDBJ whole genome shotgun (WGS) entry which is preliminary data.</text>
</comment>
<feature type="non-terminal residue" evidence="1">
    <location>
        <position position="105"/>
    </location>
</feature>
<dbReference type="EMBL" id="RCHS01001014">
    <property type="protein sequence ID" value="RMX55759.1"/>
    <property type="molecule type" value="Genomic_DNA"/>
</dbReference>
<dbReference type="AlphaFoldDB" id="A0A3M6UQ71"/>
<gene>
    <name evidence="1" type="ORF">pdam_00015518</name>
</gene>
<name>A0A3M6UQ71_POCDA</name>
<evidence type="ECO:0000313" key="2">
    <source>
        <dbReference type="Proteomes" id="UP000275408"/>
    </source>
</evidence>
<organism evidence="1 2">
    <name type="scientific">Pocillopora damicornis</name>
    <name type="common">Cauliflower coral</name>
    <name type="synonym">Millepora damicornis</name>
    <dbReference type="NCBI Taxonomy" id="46731"/>
    <lineage>
        <taxon>Eukaryota</taxon>
        <taxon>Metazoa</taxon>
        <taxon>Cnidaria</taxon>
        <taxon>Anthozoa</taxon>
        <taxon>Hexacorallia</taxon>
        <taxon>Scleractinia</taxon>
        <taxon>Astrocoeniina</taxon>
        <taxon>Pocilloporidae</taxon>
        <taxon>Pocillopora</taxon>
    </lineage>
</organism>
<keyword evidence="2" id="KW-1185">Reference proteome</keyword>
<protein>
    <submittedName>
        <fullName evidence="1">Uncharacterized protein</fullName>
    </submittedName>
</protein>
<dbReference type="Proteomes" id="UP000275408">
    <property type="component" value="Unassembled WGS sequence"/>
</dbReference>
<accession>A0A3M6UQ71</accession>